<evidence type="ECO:0000313" key="13">
    <source>
        <dbReference type="EMBL" id="TPV33451.1"/>
    </source>
</evidence>
<dbReference type="FunFam" id="3.40.470.10:FF:000001">
    <property type="entry name" value="Uracil-DNA glycosylase"/>
    <property type="match status" value="1"/>
</dbReference>
<sequence length="223" mass="25202">MNVTINDSWKSHLATEFNQPYFLSLAEFVKTEYKTHQCFPPGKEIFAAFDYCSFNDLKVVIIGQDPYHGVGQANGLCFSVHDGISHPPSLINIFKELEKDLGIPYPKSGNLSKWAKQGVLLLNATLTVRNSQAGSHQNRGWEQFTDTVISIISKEKEKVVFLLWGNYAKQKNKLIDITKHHVLTAGHPSPLSANRGLWFGNKHFSKTNFLLEQDGLLQIDWSL</sequence>
<dbReference type="GO" id="GO:0097510">
    <property type="term" value="P:base-excision repair, AP site formation via deaminated base removal"/>
    <property type="evidence" value="ECO:0007669"/>
    <property type="project" value="TreeGrafter"/>
</dbReference>
<dbReference type="OrthoDB" id="9804372at2"/>
<proteinExistence type="inferred from homology"/>
<dbReference type="InterPro" id="IPR005122">
    <property type="entry name" value="Uracil-DNA_glycosylase-like"/>
</dbReference>
<dbReference type="GO" id="GO:0004844">
    <property type="term" value="F:uracil DNA N-glycosylase activity"/>
    <property type="evidence" value="ECO:0007669"/>
    <property type="project" value="UniProtKB-UniRule"/>
</dbReference>
<dbReference type="SMART" id="SM00986">
    <property type="entry name" value="UDG"/>
    <property type="match status" value="1"/>
</dbReference>
<dbReference type="AlphaFoldDB" id="A0A506PI08"/>
<dbReference type="RefSeq" id="WP_140990413.1">
    <property type="nucleotide sequence ID" value="NZ_VHIQ01000004.1"/>
</dbReference>
<dbReference type="NCBIfam" id="NF003591">
    <property type="entry name" value="PRK05254.1-4"/>
    <property type="match status" value="1"/>
</dbReference>
<dbReference type="EC" id="3.2.2.27" evidence="4 9"/>
<dbReference type="Gene3D" id="3.40.470.10">
    <property type="entry name" value="Uracil-DNA glycosylase-like domain"/>
    <property type="match status" value="1"/>
</dbReference>
<dbReference type="Pfam" id="PF03167">
    <property type="entry name" value="UDG"/>
    <property type="match status" value="1"/>
</dbReference>
<reference evidence="13 14" key="1">
    <citation type="submission" date="2019-06" db="EMBL/GenBank/DDBJ databases">
        <title>Flavobacteriaceae Paucihalobacterium erythroidium CWB-1, complete genome.</title>
        <authorList>
            <person name="Wu S."/>
        </authorList>
    </citation>
    <scope>NUCLEOTIDE SEQUENCE [LARGE SCALE GENOMIC DNA]</scope>
    <source>
        <strain evidence="13 14">CWB-1</strain>
    </source>
</reference>
<keyword evidence="6 9" id="KW-0227">DNA damage</keyword>
<evidence type="ECO:0000256" key="11">
    <source>
        <dbReference type="RuleBase" id="RU003780"/>
    </source>
</evidence>
<dbReference type="InterPro" id="IPR036895">
    <property type="entry name" value="Uracil-DNA_glycosylase-like_sf"/>
</dbReference>
<comment type="caution">
    <text evidence="13">The sequence shown here is derived from an EMBL/GenBank/DDBJ whole genome shotgun (WGS) entry which is preliminary data.</text>
</comment>
<dbReference type="PROSITE" id="PS00130">
    <property type="entry name" value="U_DNA_GLYCOSYLASE"/>
    <property type="match status" value="1"/>
</dbReference>
<feature type="domain" description="Uracil-DNA glycosylase-like" evidence="12">
    <location>
        <begin position="49"/>
        <end position="211"/>
    </location>
</feature>
<evidence type="ECO:0000256" key="4">
    <source>
        <dbReference type="ARBA" id="ARBA00012030"/>
    </source>
</evidence>
<evidence type="ECO:0000259" key="12">
    <source>
        <dbReference type="SMART" id="SM00986"/>
    </source>
</evidence>
<dbReference type="InterPro" id="IPR018085">
    <property type="entry name" value="Ura-DNA_Glyclase_AS"/>
</dbReference>
<comment type="subcellular location">
    <subcellularLocation>
        <location evidence="9">Cytoplasm</location>
    </subcellularLocation>
</comment>
<dbReference type="HAMAP" id="MF_00148">
    <property type="entry name" value="UDG"/>
    <property type="match status" value="1"/>
</dbReference>
<evidence type="ECO:0000256" key="9">
    <source>
        <dbReference type="HAMAP-Rule" id="MF_00148"/>
    </source>
</evidence>
<evidence type="ECO:0000256" key="10">
    <source>
        <dbReference type="PROSITE-ProRule" id="PRU10072"/>
    </source>
</evidence>
<dbReference type="NCBIfam" id="NF003588">
    <property type="entry name" value="PRK05254.1-1"/>
    <property type="match status" value="1"/>
</dbReference>
<keyword evidence="13" id="KW-0326">Glycosidase</keyword>
<dbReference type="PANTHER" id="PTHR11264">
    <property type="entry name" value="URACIL-DNA GLYCOSYLASE"/>
    <property type="match status" value="1"/>
</dbReference>
<dbReference type="NCBIfam" id="TIGR00628">
    <property type="entry name" value="ung"/>
    <property type="match status" value="1"/>
</dbReference>
<keyword evidence="14" id="KW-1185">Reference proteome</keyword>
<dbReference type="InterPro" id="IPR002043">
    <property type="entry name" value="UDG_fam1"/>
</dbReference>
<feature type="active site" description="Proton acceptor" evidence="9 10">
    <location>
        <position position="65"/>
    </location>
</feature>
<evidence type="ECO:0000256" key="2">
    <source>
        <dbReference type="ARBA" id="ARBA00002631"/>
    </source>
</evidence>
<organism evidence="13 14">
    <name type="scientific">Paucihalobacter ruber</name>
    <dbReference type="NCBI Taxonomy" id="2567861"/>
    <lineage>
        <taxon>Bacteria</taxon>
        <taxon>Pseudomonadati</taxon>
        <taxon>Bacteroidota</taxon>
        <taxon>Flavobacteriia</taxon>
        <taxon>Flavobacteriales</taxon>
        <taxon>Flavobacteriaceae</taxon>
        <taxon>Paucihalobacter</taxon>
    </lineage>
</organism>
<dbReference type="NCBIfam" id="NF003589">
    <property type="entry name" value="PRK05254.1-2"/>
    <property type="match status" value="1"/>
</dbReference>
<keyword evidence="8 9" id="KW-0234">DNA repair</keyword>
<evidence type="ECO:0000256" key="7">
    <source>
        <dbReference type="ARBA" id="ARBA00022801"/>
    </source>
</evidence>
<accession>A0A506PI08</accession>
<keyword evidence="9" id="KW-0963">Cytoplasm</keyword>
<dbReference type="CDD" id="cd10027">
    <property type="entry name" value="UDG-F1-like"/>
    <property type="match status" value="1"/>
</dbReference>
<comment type="function">
    <text evidence="2 9 11">Excises uracil residues from the DNA which can arise as a result of misincorporation of dUMP residues by DNA polymerase or due to deamination of cytosine.</text>
</comment>
<dbReference type="Proteomes" id="UP000317332">
    <property type="component" value="Unassembled WGS sequence"/>
</dbReference>
<dbReference type="PANTHER" id="PTHR11264:SF0">
    <property type="entry name" value="URACIL-DNA GLYCOSYLASE"/>
    <property type="match status" value="1"/>
</dbReference>
<comment type="catalytic activity">
    <reaction evidence="1 9 11">
        <text>Hydrolyzes single-stranded DNA or mismatched double-stranded DNA and polynucleotides, releasing free uracil.</text>
        <dbReference type="EC" id="3.2.2.27"/>
    </reaction>
</comment>
<name>A0A506PI08_9FLAO</name>
<dbReference type="SUPFAM" id="SSF52141">
    <property type="entry name" value="Uracil-DNA glycosylase-like"/>
    <property type="match status" value="1"/>
</dbReference>
<protein>
    <recommendedName>
        <fullName evidence="5 9">Uracil-DNA glycosylase</fullName>
        <shortName evidence="9">UDG</shortName>
        <ecNumber evidence="4 9">3.2.2.27</ecNumber>
    </recommendedName>
</protein>
<evidence type="ECO:0000256" key="8">
    <source>
        <dbReference type="ARBA" id="ARBA00023204"/>
    </source>
</evidence>
<keyword evidence="7 9" id="KW-0378">Hydrolase</keyword>
<gene>
    <name evidence="9" type="primary">ung</name>
    <name evidence="13" type="ORF">FJ651_10220</name>
</gene>
<evidence type="ECO:0000256" key="6">
    <source>
        <dbReference type="ARBA" id="ARBA00022763"/>
    </source>
</evidence>
<evidence type="ECO:0000256" key="5">
    <source>
        <dbReference type="ARBA" id="ARBA00018429"/>
    </source>
</evidence>
<evidence type="ECO:0000313" key="14">
    <source>
        <dbReference type="Proteomes" id="UP000317332"/>
    </source>
</evidence>
<evidence type="ECO:0000256" key="1">
    <source>
        <dbReference type="ARBA" id="ARBA00001400"/>
    </source>
</evidence>
<dbReference type="EMBL" id="VHIQ01000004">
    <property type="protein sequence ID" value="TPV33451.1"/>
    <property type="molecule type" value="Genomic_DNA"/>
</dbReference>
<dbReference type="GO" id="GO:0005737">
    <property type="term" value="C:cytoplasm"/>
    <property type="evidence" value="ECO:0007669"/>
    <property type="project" value="UniProtKB-SubCell"/>
</dbReference>
<comment type="similarity">
    <text evidence="3 9 11">Belongs to the uracil-DNA glycosylase (UDG) superfamily. UNG family.</text>
</comment>
<dbReference type="NCBIfam" id="NF003592">
    <property type="entry name" value="PRK05254.1-5"/>
    <property type="match status" value="1"/>
</dbReference>
<evidence type="ECO:0000256" key="3">
    <source>
        <dbReference type="ARBA" id="ARBA00008184"/>
    </source>
</evidence>
<dbReference type="SMART" id="SM00987">
    <property type="entry name" value="UreE_C"/>
    <property type="match status" value="1"/>
</dbReference>